<organism evidence="2 3">
    <name type="scientific">Chromobacterium subtsugae</name>
    <dbReference type="NCBI Taxonomy" id="251747"/>
    <lineage>
        <taxon>Bacteria</taxon>
        <taxon>Pseudomonadati</taxon>
        <taxon>Pseudomonadota</taxon>
        <taxon>Betaproteobacteria</taxon>
        <taxon>Neisseriales</taxon>
        <taxon>Chromobacteriaceae</taxon>
        <taxon>Chromobacterium</taxon>
    </lineage>
</organism>
<evidence type="ECO:0000313" key="3">
    <source>
        <dbReference type="Proteomes" id="UP000711178"/>
    </source>
</evidence>
<comment type="caution">
    <text evidence="2">The sequence shown here is derived from an EMBL/GenBank/DDBJ whole genome shotgun (WGS) entry which is preliminary data.</text>
</comment>
<proteinExistence type="predicted"/>
<evidence type="ECO:0000256" key="1">
    <source>
        <dbReference type="SAM" id="MobiDB-lite"/>
    </source>
</evidence>
<dbReference type="GeneID" id="89684370"/>
<protein>
    <submittedName>
        <fullName evidence="2">Uncharacterized protein</fullName>
    </submittedName>
</protein>
<gene>
    <name evidence="2" type="ORF">KIF53_20280</name>
</gene>
<sequence length="80" mass="8653">MGGAVRRQKKGYAATGDKAGRRQKSGQRWPHHDNGAAAAARRRMPQSNKNGTAQMVTRPCAPQRGRKLTFDAGDSEMAGM</sequence>
<reference evidence="2 3" key="1">
    <citation type="submission" date="2021-05" db="EMBL/GenBank/DDBJ databases">
        <title>Draft Whole Genome Sequencing Of Biosensor Chromobacterium violaceum Strain CV026 Reveals A Regulatory RNA In Chromobacterium violaceum Phenotype Regulatory Network.</title>
        <authorList>
            <person name="Hong K.W."/>
            <person name="Chan K.G."/>
            <person name="Chang C.-Y."/>
        </authorList>
    </citation>
    <scope>NUCLEOTIDE SEQUENCE [LARGE SCALE GENOMIC DNA]</scope>
    <source>
        <strain evidence="2 3">ATCC 31532</strain>
    </source>
</reference>
<feature type="region of interest" description="Disordered" evidence="1">
    <location>
        <begin position="1"/>
        <end position="80"/>
    </location>
</feature>
<dbReference type="RefSeq" id="WP_146008368.1">
    <property type="nucleotide sequence ID" value="NZ_CP142381.1"/>
</dbReference>
<accession>A0ABS7FIS7</accession>
<name>A0ABS7FIS7_9NEIS</name>
<evidence type="ECO:0000313" key="2">
    <source>
        <dbReference type="EMBL" id="MBW8289980.1"/>
    </source>
</evidence>
<feature type="compositionally biased region" description="Basic residues" evidence="1">
    <location>
        <begin position="1"/>
        <end position="10"/>
    </location>
</feature>
<feature type="compositionally biased region" description="Polar residues" evidence="1">
    <location>
        <begin position="45"/>
        <end position="55"/>
    </location>
</feature>
<keyword evidence="3" id="KW-1185">Reference proteome</keyword>
<dbReference type="Proteomes" id="UP000711178">
    <property type="component" value="Unassembled WGS sequence"/>
</dbReference>
<dbReference type="EMBL" id="JAHDTB010000028">
    <property type="protein sequence ID" value="MBW8289980.1"/>
    <property type="molecule type" value="Genomic_DNA"/>
</dbReference>